<dbReference type="EMBL" id="CP007806">
    <property type="protein sequence ID" value="AIG26810.1"/>
    <property type="molecule type" value="Genomic_DNA"/>
</dbReference>
<gene>
    <name evidence="1" type="ORF">BRLA_c024900</name>
</gene>
<accession>A0A075RBD3</accession>
<reference evidence="1 2" key="1">
    <citation type="journal article" date="2011" name="J. Bacteriol.">
        <title>Genome sequence of Brevibacillus laterosporus LMG 15441, a pathogen of invertebrates.</title>
        <authorList>
            <person name="Djukic M."/>
            <person name="Poehlein A."/>
            <person name="Thurmer A."/>
            <person name="Daniel R."/>
        </authorList>
    </citation>
    <scope>NUCLEOTIDE SEQUENCE [LARGE SCALE GENOMIC DNA]</scope>
    <source>
        <strain evidence="1 2">LMG 15441</strain>
    </source>
</reference>
<evidence type="ECO:0000313" key="1">
    <source>
        <dbReference type="EMBL" id="AIG26810.1"/>
    </source>
</evidence>
<dbReference type="AlphaFoldDB" id="A0A075RBD3"/>
<dbReference type="KEGG" id="blr:BRLA_c024900"/>
<name>A0A075RBD3_BRELA</name>
<protein>
    <submittedName>
        <fullName evidence="1">Uncharacterized protein</fullName>
    </submittedName>
</protein>
<dbReference type="Proteomes" id="UP000005850">
    <property type="component" value="Chromosome"/>
</dbReference>
<sequence length="54" mass="6278">MLICSTLTMIEGNPVLKNMIQIYWLALANKCLRGMKKTLQYFPIYGRVLNEKTL</sequence>
<keyword evidence="2" id="KW-1185">Reference proteome</keyword>
<evidence type="ECO:0000313" key="2">
    <source>
        <dbReference type="Proteomes" id="UP000005850"/>
    </source>
</evidence>
<dbReference type="HOGENOM" id="CLU_3041067_0_0_9"/>
<dbReference type="STRING" id="1042163.BRLA_c024900"/>
<proteinExistence type="predicted"/>
<organism evidence="1 2">
    <name type="scientific">Brevibacillus laterosporus LMG 15441</name>
    <dbReference type="NCBI Taxonomy" id="1042163"/>
    <lineage>
        <taxon>Bacteria</taxon>
        <taxon>Bacillati</taxon>
        <taxon>Bacillota</taxon>
        <taxon>Bacilli</taxon>
        <taxon>Bacillales</taxon>
        <taxon>Paenibacillaceae</taxon>
        <taxon>Brevibacillus</taxon>
    </lineage>
</organism>